<organism evidence="2 4">
    <name type="scientific">Canicola haemoglobinophilus</name>
    <dbReference type="NCBI Taxonomy" id="733"/>
    <lineage>
        <taxon>Bacteria</taxon>
        <taxon>Pseudomonadati</taxon>
        <taxon>Pseudomonadota</taxon>
        <taxon>Gammaproteobacteria</taxon>
        <taxon>Pasteurellales</taxon>
        <taxon>Pasteurellaceae</taxon>
        <taxon>Canicola</taxon>
    </lineage>
</organism>
<keyword evidence="4" id="KW-1185">Reference proteome</keyword>
<evidence type="ECO:0000313" key="4">
    <source>
        <dbReference type="Proteomes" id="UP000254329"/>
    </source>
</evidence>
<dbReference type="AlphaFoldDB" id="A0A1V4B3V9"/>
<dbReference type="NCBIfam" id="NF003575">
    <property type="entry name" value="PRK05248.1-2"/>
    <property type="match status" value="1"/>
</dbReference>
<reference evidence="4 5" key="1">
    <citation type="submission" date="2018-06" db="EMBL/GenBank/DDBJ databases">
        <authorList>
            <consortium name="Pathogen Informatics"/>
            <person name="Doyle S."/>
        </authorList>
    </citation>
    <scope>NUCLEOTIDE SEQUENCE [LARGE SCALE GENOMIC DNA]</scope>
    <source>
        <strain evidence="2 4">NCTC1659</strain>
        <strain evidence="3 5">NCTC8540</strain>
    </source>
</reference>
<dbReference type="EMBL" id="UGHF01000001">
    <property type="protein sequence ID" value="STO60510.1"/>
    <property type="molecule type" value="Genomic_DNA"/>
</dbReference>
<gene>
    <name evidence="2" type="ORF">NCTC1659_01801</name>
    <name evidence="3" type="ORF">NCTC8540_01085</name>
</gene>
<evidence type="ECO:0000256" key="1">
    <source>
        <dbReference type="ARBA" id="ARBA00005367"/>
    </source>
</evidence>
<dbReference type="STRING" id="733.B0186_01450"/>
<proteinExistence type="inferred from homology"/>
<accession>A0A1V4B3V9</accession>
<dbReference type="Pfam" id="PF06062">
    <property type="entry name" value="UPF0231"/>
    <property type="match status" value="1"/>
</dbReference>
<sequence length="120" mass="14155">MDYQFTRYPDQVVVKFSMEHQAIANWFNTEVRLNSQLIPTALNYLQQAKQSHSKQEFSLIGSEFSLFINEDEVMIKANNLAIDEQDELEDDFHYYDEESIAFCGLEDFEQFLQSYLSFIA</sequence>
<dbReference type="RefSeq" id="WP_078217607.1">
    <property type="nucleotide sequence ID" value="NZ_MUXZ01000004.1"/>
</dbReference>
<evidence type="ECO:0000313" key="5">
    <source>
        <dbReference type="Proteomes" id="UP000254496"/>
    </source>
</evidence>
<dbReference type="Proteomes" id="UP000254329">
    <property type="component" value="Unassembled WGS sequence"/>
</dbReference>
<protein>
    <submittedName>
        <fullName evidence="2">Uncharacterized protein</fullName>
    </submittedName>
</protein>
<comment type="similarity">
    <text evidence="1">Belongs to the UPF0231 family.</text>
</comment>
<evidence type="ECO:0000313" key="2">
    <source>
        <dbReference type="EMBL" id="STO60510.1"/>
    </source>
</evidence>
<name>A0A1V4B3V9_9PAST</name>
<dbReference type="OrthoDB" id="5739292at2"/>
<evidence type="ECO:0000313" key="3">
    <source>
        <dbReference type="EMBL" id="STO68586.1"/>
    </source>
</evidence>
<dbReference type="InterPro" id="IPR008249">
    <property type="entry name" value="UPF0231"/>
</dbReference>
<dbReference type="EMBL" id="UGHJ01000001">
    <property type="protein sequence ID" value="STO68586.1"/>
    <property type="molecule type" value="Genomic_DNA"/>
</dbReference>
<dbReference type="Proteomes" id="UP000254496">
    <property type="component" value="Unassembled WGS sequence"/>
</dbReference>
<dbReference type="PIRSF" id="PIRSF006287">
    <property type="entry name" value="UCP006287"/>
    <property type="match status" value="1"/>
</dbReference>